<evidence type="ECO:0000313" key="3">
    <source>
        <dbReference type="Proteomes" id="UP000198736"/>
    </source>
</evidence>
<feature type="compositionally biased region" description="Polar residues" evidence="1">
    <location>
        <begin position="11"/>
        <end position="23"/>
    </location>
</feature>
<dbReference type="AlphaFoldDB" id="A0A0S4L685"/>
<dbReference type="Proteomes" id="UP000198736">
    <property type="component" value="Unassembled WGS sequence"/>
</dbReference>
<dbReference type="EMBL" id="CZPZ01000003">
    <property type="protein sequence ID" value="CUS32687.1"/>
    <property type="molecule type" value="Genomic_DNA"/>
</dbReference>
<protein>
    <submittedName>
        <fullName evidence="2">Uncharacterized protein</fullName>
    </submittedName>
</protein>
<evidence type="ECO:0000256" key="1">
    <source>
        <dbReference type="SAM" id="MobiDB-lite"/>
    </source>
</evidence>
<reference evidence="3" key="1">
    <citation type="submission" date="2015-10" db="EMBL/GenBank/DDBJ databases">
        <authorList>
            <person name="Luecker S."/>
            <person name="Luecker S."/>
        </authorList>
    </citation>
    <scope>NUCLEOTIDE SEQUENCE [LARGE SCALE GENOMIC DNA]</scope>
</reference>
<feature type="region of interest" description="Disordered" evidence="1">
    <location>
        <begin position="1"/>
        <end position="25"/>
    </location>
</feature>
<accession>A0A0S4L685</accession>
<organism evidence="2 3">
    <name type="scientific">Candidatus Nitrospira nitrificans</name>
    <dbReference type="NCBI Taxonomy" id="1742973"/>
    <lineage>
        <taxon>Bacteria</taxon>
        <taxon>Pseudomonadati</taxon>
        <taxon>Nitrospirota</taxon>
        <taxon>Nitrospiria</taxon>
        <taxon>Nitrospirales</taxon>
        <taxon>Nitrospiraceae</taxon>
        <taxon>Nitrospira</taxon>
    </lineage>
</organism>
<sequence length="73" mass="7583">MAASQEVAVSATPSLSESVSRPSGTKILPSLGFLLVTGGLFLMDAESLLSQGVAEPFQCCPSDDYGGEMWRTG</sequence>
<dbReference type="STRING" id="1742973.COMA2_110040"/>
<evidence type="ECO:0000313" key="2">
    <source>
        <dbReference type="EMBL" id="CUS32687.1"/>
    </source>
</evidence>
<gene>
    <name evidence="2" type="ORF">COMA2_110040</name>
</gene>
<proteinExistence type="predicted"/>
<name>A0A0S4L685_9BACT</name>
<keyword evidence="3" id="KW-1185">Reference proteome</keyword>